<evidence type="ECO:0000313" key="9">
    <source>
        <dbReference type="Proteomes" id="UP000182658"/>
    </source>
</evidence>
<dbReference type="InterPro" id="IPR036317">
    <property type="entry name" value="Cullin_homology_sf"/>
</dbReference>
<evidence type="ECO:0000256" key="5">
    <source>
        <dbReference type="RuleBase" id="RU003829"/>
    </source>
</evidence>
<evidence type="ECO:0000313" key="8">
    <source>
        <dbReference type="EMBL" id="OIW34005.1"/>
    </source>
</evidence>
<dbReference type="FunFam" id="1.10.10.10:FF:000014">
    <property type="entry name" value="Cullin 1"/>
    <property type="match status" value="1"/>
</dbReference>
<keyword evidence="2" id="KW-1017">Isopeptide bond</keyword>
<feature type="compositionally biased region" description="Low complexity" evidence="6">
    <location>
        <begin position="80"/>
        <end position="100"/>
    </location>
</feature>
<dbReference type="Pfam" id="PF00888">
    <property type="entry name" value="Cullin"/>
    <property type="match status" value="1"/>
</dbReference>
<dbReference type="SUPFAM" id="SSF74788">
    <property type="entry name" value="Cullin repeat-like"/>
    <property type="match status" value="1"/>
</dbReference>
<dbReference type="FunFam" id="1.20.1310.10:FF:000031">
    <property type="entry name" value="Ubiquitin ligase subunit CulD"/>
    <property type="match status" value="1"/>
</dbReference>
<accession>A0A1J7J3G6</accession>
<evidence type="ECO:0000256" key="3">
    <source>
        <dbReference type="ARBA" id="ARBA00022843"/>
    </source>
</evidence>
<keyword evidence="3" id="KW-0832">Ubl conjugation</keyword>
<dbReference type="AlphaFoldDB" id="A0A1J7J3G6"/>
<dbReference type="InterPro" id="IPR045093">
    <property type="entry name" value="Cullin"/>
</dbReference>
<dbReference type="InterPro" id="IPR036390">
    <property type="entry name" value="WH_DNA-bd_sf"/>
</dbReference>
<dbReference type="PANTHER" id="PTHR11932">
    <property type="entry name" value="CULLIN"/>
    <property type="match status" value="1"/>
</dbReference>
<dbReference type="GO" id="GO:0031625">
    <property type="term" value="F:ubiquitin protein ligase binding"/>
    <property type="evidence" value="ECO:0007669"/>
    <property type="project" value="InterPro"/>
</dbReference>
<comment type="similarity">
    <text evidence="1 4 5">Belongs to the cullin family.</text>
</comment>
<dbReference type="InterPro" id="IPR059120">
    <property type="entry name" value="Cullin-like_AB"/>
</dbReference>
<dbReference type="Gene3D" id="1.20.1310.10">
    <property type="entry name" value="Cullin Repeats"/>
    <property type="match status" value="4"/>
</dbReference>
<dbReference type="Pfam" id="PF26557">
    <property type="entry name" value="Cullin_AB"/>
    <property type="match status" value="1"/>
</dbReference>
<dbReference type="FunFam" id="3.30.230.130:FF:000006">
    <property type="entry name" value="Cullin-4 like"/>
    <property type="match status" value="1"/>
</dbReference>
<dbReference type="PROSITE" id="PS50069">
    <property type="entry name" value="CULLIN_2"/>
    <property type="match status" value="1"/>
</dbReference>
<dbReference type="InterPro" id="IPR016158">
    <property type="entry name" value="Cullin_homology"/>
</dbReference>
<feature type="compositionally biased region" description="Low complexity" evidence="6">
    <location>
        <begin position="1"/>
        <end position="23"/>
    </location>
</feature>
<name>A0A1J7J3G6_9PEZI</name>
<dbReference type="SMART" id="SM00884">
    <property type="entry name" value="Cullin_Nedd8"/>
    <property type="match status" value="1"/>
</dbReference>
<dbReference type="GO" id="GO:0006511">
    <property type="term" value="P:ubiquitin-dependent protein catabolic process"/>
    <property type="evidence" value="ECO:0007669"/>
    <property type="project" value="InterPro"/>
</dbReference>
<dbReference type="STRING" id="1408157.A0A1J7J3G6"/>
<reference evidence="8 9" key="1">
    <citation type="submission" date="2016-10" db="EMBL/GenBank/DDBJ databases">
        <title>Draft genome sequence of Coniochaeta ligniaria NRRL30616, a lignocellulolytic fungus for bioabatement of inhibitors in plant biomass hydrolysates.</title>
        <authorList>
            <consortium name="DOE Joint Genome Institute"/>
            <person name="Jimenez D.J."/>
            <person name="Hector R.E."/>
            <person name="Riley R."/>
            <person name="Sun H."/>
            <person name="Grigoriev I.V."/>
            <person name="Van Elsas J.D."/>
            <person name="Nichols N.N."/>
        </authorList>
    </citation>
    <scope>NUCLEOTIDE SEQUENCE [LARGE SCALE GENOMIC DNA]</scope>
    <source>
        <strain evidence="8 9">NRRL 30616</strain>
    </source>
</reference>
<dbReference type="InterPro" id="IPR016159">
    <property type="entry name" value="Cullin_repeat-like_dom_sf"/>
</dbReference>
<dbReference type="Gene3D" id="1.10.10.10">
    <property type="entry name" value="Winged helix-like DNA-binding domain superfamily/Winged helix DNA-binding domain"/>
    <property type="match status" value="1"/>
</dbReference>
<protein>
    <submittedName>
        <fullName evidence="8">Cullin-domain-containing protein</fullName>
    </submittedName>
</protein>
<dbReference type="InParanoid" id="A0A1J7J3G6"/>
<dbReference type="InterPro" id="IPR019559">
    <property type="entry name" value="Cullin_neddylation_domain"/>
</dbReference>
<organism evidence="8 9">
    <name type="scientific">Coniochaeta ligniaria NRRL 30616</name>
    <dbReference type="NCBI Taxonomy" id="1408157"/>
    <lineage>
        <taxon>Eukaryota</taxon>
        <taxon>Fungi</taxon>
        <taxon>Dikarya</taxon>
        <taxon>Ascomycota</taxon>
        <taxon>Pezizomycotina</taxon>
        <taxon>Sordariomycetes</taxon>
        <taxon>Sordariomycetidae</taxon>
        <taxon>Coniochaetales</taxon>
        <taxon>Coniochaetaceae</taxon>
        <taxon>Coniochaeta</taxon>
    </lineage>
</organism>
<evidence type="ECO:0000256" key="6">
    <source>
        <dbReference type="SAM" id="MobiDB-lite"/>
    </source>
</evidence>
<dbReference type="Pfam" id="PF10557">
    <property type="entry name" value="Cullin_Nedd8"/>
    <property type="match status" value="1"/>
</dbReference>
<dbReference type="EMBL" id="KV875094">
    <property type="protein sequence ID" value="OIW34005.1"/>
    <property type="molecule type" value="Genomic_DNA"/>
</dbReference>
<dbReference type="InterPro" id="IPR001373">
    <property type="entry name" value="Cullin_N"/>
</dbReference>
<sequence length="899" mass="100738">MHPSSTSNPAPASSGPAPSSSASTPPPKRRHRVDSNPAASRSQSGLPPDSKRARPTPSEPTMLSAKSQGKRPVEVIDLTGSGASSQGSAAAPTYRNNGANGTMTMTTRGPAPNKRPSAFQPHAGAKKLVIKNLRLSTPTRSASVEDYYSRTWRDLDEALAAVFAGRQPAQPLEKLYRGVEDICRKGEAEKLGEMLQARCEEYLGKEVLARIRSDGGGPNADSVVMLRAVLAHWKRWSQQLGLIRSIFSWLDRSFLISSRKLPQINDGGISIFRRMVFVARKDAQEQWTPGLQVLEGMCQLVDFDRRGDDRFDSTLLKESVTMLNVFGVYTKSFEPMFLRKSAAYFEEFAEERSASSSLKDYIAACERLLKREDFRCAAYNFDSTTKRQLMDSAHQILIEKYSSKLLDGGSVAKLLDDNEVESMQALYELLRLSGIQKRLRQPWESYIRQSGSAIVTDKEKGDDMIIRLLELRKKLDIMIRDAFAKDEEFTWGLREAFGGFINDRSNASVWGTGTSKVGEMIAKYIDMLLRGGLKTLPKTLLSDSKDRADDEKSGLASTGDEDAELDRQLDHALELFRFIQGKDVFEAFYKRDLARRLLMSRSASQDAERNMLTKLKSECGSSFTHNLEQMFKDQELGRDEMVAYKQWKEGTGSGKNDIDLTVSVLSAAAWPTYPDVKVLLPPEVLDHIEHFDRFYKNKHTGRRLTWKHNLAHCVIKAKFERGTKELLVSAFQAVVLVLFNQATNPDGVLSYDQISHATGLAGSALDRTLQSLACGKVRVLTKAPKGREVKPTDTFAVNKAFTDPKYRVKINQIQLKETKEENQETHQRVAADRQFETQAAIVRIMKSRKTMTHAQLVAEVIEQTVVRGAVDPAEIKKNIEKLIEKDYLEREGGSYTYLA</sequence>
<feature type="region of interest" description="Disordered" evidence="6">
    <location>
        <begin position="1"/>
        <end position="100"/>
    </location>
</feature>
<dbReference type="SUPFAM" id="SSF75632">
    <property type="entry name" value="Cullin homology domain"/>
    <property type="match status" value="1"/>
</dbReference>
<evidence type="ECO:0000259" key="7">
    <source>
        <dbReference type="PROSITE" id="PS50069"/>
    </source>
</evidence>
<dbReference type="InterPro" id="IPR036388">
    <property type="entry name" value="WH-like_DNA-bd_sf"/>
</dbReference>
<evidence type="ECO:0000256" key="4">
    <source>
        <dbReference type="PROSITE-ProRule" id="PRU00330"/>
    </source>
</evidence>
<evidence type="ECO:0000256" key="2">
    <source>
        <dbReference type="ARBA" id="ARBA00022499"/>
    </source>
</evidence>
<dbReference type="SMART" id="SM00182">
    <property type="entry name" value="CULLIN"/>
    <property type="match status" value="1"/>
</dbReference>
<dbReference type="OrthoDB" id="27073at2759"/>
<evidence type="ECO:0000256" key="1">
    <source>
        <dbReference type="ARBA" id="ARBA00006019"/>
    </source>
</evidence>
<dbReference type="SUPFAM" id="SSF46785">
    <property type="entry name" value="Winged helix' DNA-binding domain"/>
    <property type="match status" value="1"/>
</dbReference>
<dbReference type="Proteomes" id="UP000182658">
    <property type="component" value="Unassembled WGS sequence"/>
</dbReference>
<proteinExistence type="inferred from homology"/>
<keyword evidence="9" id="KW-1185">Reference proteome</keyword>
<feature type="domain" description="Cullin family profile" evidence="7">
    <location>
        <begin position="516"/>
        <end position="773"/>
    </location>
</feature>
<gene>
    <name evidence="8" type="ORF">CONLIGDRAFT_628928</name>
</gene>
<dbReference type="Gene3D" id="3.30.230.130">
    <property type="entry name" value="Cullin, Chain C, Domain 2"/>
    <property type="match status" value="1"/>
</dbReference>